<evidence type="ECO:0000256" key="6">
    <source>
        <dbReference type="ARBA" id="ARBA00033479"/>
    </source>
</evidence>
<gene>
    <name evidence="10" type="ORF">UFOVP757_38</name>
</gene>
<dbReference type="GO" id="GO:0052170">
    <property type="term" value="P:symbiont-mediated suppression of host innate immune response"/>
    <property type="evidence" value="ECO:0007669"/>
    <property type="project" value="UniProtKB-KW"/>
</dbReference>
<reference evidence="10" key="1">
    <citation type="submission" date="2020-05" db="EMBL/GenBank/DDBJ databases">
        <authorList>
            <person name="Chiriac C."/>
            <person name="Salcher M."/>
            <person name="Ghai R."/>
            <person name="Kavagutti S V."/>
        </authorList>
    </citation>
    <scope>NUCLEOTIDE SEQUENCE</scope>
</reference>
<keyword evidence="2" id="KW-0945">Host-virus interaction</keyword>
<dbReference type="PROSITE" id="PS00094">
    <property type="entry name" value="C5_MTASE_1"/>
    <property type="match status" value="1"/>
</dbReference>
<dbReference type="InterPro" id="IPR018117">
    <property type="entry name" value="C5_DNA_meth_AS"/>
</dbReference>
<keyword evidence="3 7" id="KW-0808">Transferase</keyword>
<dbReference type="Gene3D" id="3.40.50.150">
    <property type="entry name" value="Vaccinia Virus protein VP39"/>
    <property type="match status" value="1"/>
</dbReference>
<dbReference type="EMBL" id="LR798355">
    <property type="protein sequence ID" value="CAB5226087.1"/>
    <property type="molecule type" value="Genomic_DNA"/>
</dbReference>
<dbReference type="InterPro" id="IPR029063">
    <property type="entry name" value="SAM-dependent_MTases_sf"/>
</dbReference>
<keyword evidence="6" id="KW-1258">Restriction-modification system evasion by virus</keyword>
<dbReference type="PRINTS" id="PR00105">
    <property type="entry name" value="C5METTRFRASE"/>
</dbReference>
<dbReference type="InterPro" id="IPR050390">
    <property type="entry name" value="C5-Methyltransferase"/>
</dbReference>
<dbReference type="InterPro" id="IPR001525">
    <property type="entry name" value="C5_MeTfrase"/>
</dbReference>
<evidence type="ECO:0000256" key="4">
    <source>
        <dbReference type="ARBA" id="ARBA00022691"/>
    </source>
</evidence>
<sequence>MGLKYLSVCSGIEAASVAFEPLGWNGIGFSETDIFPSRVLEYRYPSIPNLGDMTNYKDWNIDGPEIIIGGTPCQSYSKAGRYLGEGDERGQLLYVYADLLAHYKPKYFVFENVPGLLSSGDTFYRFISQVTSSGYSCTWRVLDSQYFGVPQRRRRIYVVGLLKADPGRTLALLHNVESCSGYSPKSGNPTYAAPWGFNPKPCVSNPEGVKGYPSLTASNLSKGVNNQTPLVYDEGRRDGYVRRLTPEEAETLQGFPEGWTEIYYYKCCNGEFPYGLGKRGCPNCNGHKTARLIKPSDTDRYRAIGNAMTVNVVRAIGYKIEEDYLRERGGMYG</sequence>
<keyword evidence="1 7" id="KW-0489">Methyltransferase</keyword>
<proteinExistence type="inferred from homology"/>
<dbReference type="EC" id="2.1.1.37" evidence="9"/>
<comment type="catalytic activity">
    <reaction evidence="9">
        <text>a 2'-deoxycytidine in DNA + S-adenosyl-L-methionine = a 5-methyl-2'-deoxycytidine in DNA + S-adenosyl-L-homocysteine + H(+)</text>
        <dbReference type="Rhea" id="RHEA:13681"/>
        <dbReference type="Rhea" id="RHEA-COMP:11369"/>
        <dbReference type="Rhea" id="RHEA-COMP:11370"/>
        <dbReference type="ChEBI" id="CHEBI:15378"/>
        <dbReference type="ChEBI" id="CHEBI:57856"/>
        <dbReference type="ChEBI" id="CHEBI:59789"/>
        <dbReference type="ChEBI" id="CHEBI:85452"/>
        <dbReference type="ChEBI" id="CHEBI:85454"/>
        <dbReference type="EC" id="2.1.1.37"/>
    </reaction>
</comment>
<dbReference type="GO" id="GO:0044027">
    <property type="term" value="P:negative regulation of gene expression via chromosomal CpG island methylation"/>
    <property type="evidence" value="ECO:0007669"/>
    <property type="project" value="TreeGrafter"/>
</dbReference>
<dbReference type="Gene3D" id="3.90.120.10">
    <property type="entry name" value="DNA Methylase, subunit A, domain 2"/>
    <property type="match status" value="1"/>
</dbReference>
<dbReference type="GO" id="GO:0003886">
    <property type="term" value="F:DNA (cytosine-5-)-methyltransferase activity"/>
    <property type="evidence" value="ECO:0007669"/>
    <property type="project" value="UniProtKB-EC"/>
</dbReference>
<dbReference type="GO" id="GO:0032259">
    <property type="term" value="P:methylation"/>
    <property type="evidence" value="ECO:0007669"/>
    <property type="project" value="UniProtKB-KW"/>
</dbReference>
<dbReference type="Pfam" id="PF00145">
    <property type="entry name" value="DNA_methylase"/>
    <property type="match status" value="1"/>
</dbReference>
<accession>A0A6J7X5F6</accession>
<evidence type="ECO:0000256" key="5">
    <source>
        <dbReference type="ARBA" id="ARBA00023280"/>
    </source>
</evidence>
<keyword evidence="4 7" id="KW-0949">S-adenosyl-L-methionine</keyword>
<organism evidence="10">
    <name type="scientific">uncultured Caudovirales phage</name>
    <dbReference type="NCBI Taxonomy" id="2100421"/>
    <lineage>
        <taxon>Viruses</taxon>
        <taxon>Duplodnaviria</taxon>
        <taxon>Heunggongvirae</taxon>
        <taxon>Uroviricota</taxon>
        <taxon>Caudoviricetes</taxon>
        <taxon>Peduoviridae</taxon>
        <taxon>Maltschvirus</taxon>
        <taxon>Maltschvirus maltsch</taxon>
    </lineage>
</organism>
<dbReference type="PANTHER" id="PTHR10629">
    <property type="entry name" value="CYTOSINE-SPECIFIC METHYLTRANSFERASE"/>
    <property type="match status" value="1"/>
</dbReference>
<name>A0A6J7X5F6_9CAUD</name>
<evidence type="ECO:0000256" key="2">
    <source>
        <dbReference type="ARBA" id="ARBA00022632"/>
    </source>
</evidence>
<dbReference type="GO" id="GO:0003677">
    <property type="term" value="F:DNA binding"/>
    <property type="evidence" value="ECO:0007669"/>
    <property type="project" value="TreeGrafter"/>
</dbReference>
<evidence type="ECO:0000256" key="8">
    <source>
        <dbReference type="RuleBase" id="RU000416"/>
    </source>
</evidence>
<feature type="active site" evidence="7">
    <location>
        <position position="73"/>
    </location>
</feature>
<dbReference type="PROSITE" id="PS51679">
    <property type="entry name" value="SAM_MT_C5"/>
    <property type="match status" value="1"/>
</dbReference>
<comment type="similarity">
    <text evidence="7 8">Belongs to the class I-like SAM-binding methyltransferase superfamily. C5-methyltransferase family.</text>
</comment>
<evidence type="ECO:0000256" key="3">
    <source>
        <dbReference type="ARBA" id="ARBA00022679"/>
    </source>
</evidence>
<evidence type="ECO:0000256" key="7">
    <source>
        <dbReference type="PROSITE-ProRule" id="PRU01016"/>
    </source>
</evidence>
<dbReference type="SUPFAM" id="SSF53335">
    <property type="entry name" value="S-adenosyl-L-methionine-dependent methyltransferases"/>
    <property type="match status" value="1"/>
</dbReference>
<dbReference type="NCBIfam" id="TIGR00675">
    <property type="entry name" value="dcm"/>
    <property type="match status" value="1"/>
</dbReference>
<evidence type="ECO:0000256" key="9">
    <source>
        <dbReference type="RuleBase" id="RU000417"/>
    </source>
</evidence>
<dbReference type="GO" id="GO:0099018">
    <property type="term" value="P:symbiont-mediated evasion of host restriction-modification system"/>
    <property type="evidence" value="ECO:0007669"/>
    <property type="project" value="UniProtKB-KW"/>
</dbReference>
<keyword evidence="2" id="KW-1090">Inhibition of host innate immune response by virus</keyword>
<dbReference type="PANTHER" id="PTHR10629:SF52">
    <property type="entry name" value="DNA (CYTOSINE-5)-METHYLTRANSFERASE 1"/>
    <property type="match status" value="1"/>
</dbReference>
<protein>
    <recommendedName>
        <fullName evidence="9">Cytosine-specific methyltransferase</fullName>
        <ecNumber evidence="9">2.1.1.37</ecNumber>
    </recommendedName>
</protein>
<evidence type="ECO:0000256" key="1">
    <source>
        <dbReference type="ARBA" id="ARBA00022603"/>
    </source>
</evidence>
<keyword evidence="5" id="KW-0899">Viral immunoevasion</keyword>
<evidence type="ECO:0000313" key="10">
    <source>
        <dbReference type="EMBL" id="CAB5226087.1"/>
    </source>
</evidence>